<reference evidence="1 2" key="1">
    <citation type="submission" date="2015-02" db="EMBL/GenBank/DDBJ databases">
        <authorList>
            <person name="Chooi Y.-H."/>
        </authorList>
    </citation>
    <scope>NUCLEOTIDE SEQUENCE [LARGE SCALE GENOMIC DNA]</scope>
    <source>
        <strain evidence="1">E3</strain>
    </source>
</reference>
<sequence length="126" mass="14030">MHRPQQILLYQCDKTWMAIAGHITCLKLTAENPGNLRECQSSITRAAWGLTSPEFDTLHRLSDHLRCNYVSGPQCCSTHSFHGDQVAIAQADGDTGVTNLLKDEPVTGRPAPKWDLKQMILLMLCP</sequence>
<keyword evidence="2" id="KW-1185">Reference proteome</keyword>
<protein>
    <submittedName>
        <fullName evidence="1">Uncharacterized protein</fullName>
    </submittedName>
</protein>
<evidence type="ECO:0000313" key="1">
    <source>
        <dbReference type="EMBL" id="CEO99896.1"/>
    </source>
</evidence>
<gene>
    <name evidence="1" type="ORF">PBRA_007630</name>
</gene>
<dbReference type="Proteomes" id="UP000039324">
    <property type="component" value="Unassembled WGS sequence"/>
</dbReference>
<accession>A0A0G4IXV1</accession>
<proteinExistence type="predicted"/>
<name>A0A0G4IXV1_PLABS</name>
<evidence type="ECO:0000313" key="2">
    <source>
        <dbReference type="Proteomes" id="UP000039324"/>
    </source>
</evidence>
<dbReference type="AlphaFoldDB" id="A0A0G4IXV1"/>
<organism evidence="1 2">
    <name type="scientific">Plasmodiophora brassicae</name>
    <name type="common">Clubroot disease agent</name>
    <dbReference type="NCBI Taxonomy" id="37360"/>
    <lineage>
        <taxon>Eukaryota</taxon>
        <taxon>Sar</taxon>
        <taxon>Rhizaria</taxon>
        <taxon>Endomyxa</taxon>
        <taxon>Phytomyxea</taxon>
        <taxon>Plasmodiophorida</taxon>
        <taxon>Plasmodiophoridae</taxon>
        <taxon>Plasmodiophora</taxon>
    </lineage>
</organism>
<dbReference type="EMBL" id="CDSF01000095">
    <property type="protein sequence ID" value="CEO99896.1"/>
    <property type="molecule type" value="Genomic_DNA"/>
</dbReference>